<dbReference type="AlphaFoldDB" id="A0AAF0E921"/>
<proteinExistence type="predicted"/>
<dbReference type="Proteomes" id="UP001214415">
    <property type="component" value="Chromosome 1"/>
</dbReference>
<gene>
    <name evidence="1" type="ORF">MEQU1_000649</name>
</gene>
<evidence type="ECO:0000313" key="1">
    <source>
        <dbReference type="EMBL" id="WFD21987.1"/>
    </source>
</evidence>
<reference evidence="1" key="1">
    <citation type="submission" date="2023-03" db="EMBL/GenBank/DDBJ databases">
        <title>Mating type loci evolution in Malassezia.</title>
        <authorList>
            <person name="Coelho M.A."/>
        </authorList>
    </citation>
    <scope>NUCLEOTIDE SEQUENCE</scope>
    <source>
        <strain evidence="1">CBS 12830</strain>
    </source>
</reference>
<accession>A0AAF0E921</accession>
<evidence type="ECO:0000313" key="2">
    <source>
        <dbReference type="Proteomes" id="UP001214415"/>
    </source>
</evidence>
<keyword evidence="2" id="KW-1185">Reference proteome</keyword>
<dbReference type="Pfam" id="PF09804">
    <property type="entry name" value="DENND11"/>
    <property type="match status" value="2"/>
</dbReference>
<dbReference type="GO" id="GO:0005811">
    <property type="term" value="C:lipid droplet"/>
    <property type="evidence" value="ECO:0007669"/>
    <property type="project" value="TreeGrafter"/>
</dbReference>
<dbReference type="InterPro" id="IPR053056">
    <property type="entry name" value="Lipid_Metab_Assoc_Protein"/>
</dbReference>
<evidence type="ECO:0008006" key="3">
    <source>
        <dbReference type="Google" id="ProtNLM"/>
    </source>
</evidence>
<dbReference type="EMBL" id="CP119900">
    <property type="protein sequence ID" value="WFD21987.1"/>
    <property type="molecule type" value="Genomic_DNA"/>
</dbReference>
<sequence length="608" mass="67183">MAVPRRASETPCNLHGLFVAEFHVRHGNSIVFRDPPSLRTDGLEWTVLPSGAHAVSRDIIYFSYDEQHMGVAAFYQHDLAEDSGLDADARAVLRGARCVSVALIVPCGMTPGSQLTAILPHLVPLAALAQEVAAGAKPPTLDTYMAEYAMRTATPQRALLQLAYDPATYLLTMHRFLGPLMLPLLKALHVPRRLLLYCPPPMERAAIVAFNLAELMHASFVHAPGVPGNVRVRGMLTLHDIDTLMAEPTPPSTAWIAWTSDRLLLDKTRLYDMSLDVSSCAFLPHAPAPISTRPLARLVTSASKEPVPLQWCTRDLSLYMELAEQERRFEALLTDEGRPSFRAWCEAEALPATCDLHITVRPPWTYTGQDGRSRITGYLVVWVAMLRFWLTEWWLVRAQLHVVVPLSLVMPLGVRGDGGISSGIVDLGDETSADDLSVTPRRRISRSIDTGIDSVPSNESPDPLIAACGLHVPHAHGRSRSMASVRSCTSHPGAAHERAIRPAHPRYDAQDAPHLPLESMTSLYLFTLWSSYVRAKHIQMSAYMEERVALLPLADESASLLRTREVSVTPECLHTLGLDAASEIDRAVVQQILTPHDATLRITRGWFW</sequence>
<dbReference type="InterPro" id="IPR018626">
    <property type="entry name" value="LCHN/Anr2"/>
</dbReference>
<name>A0AAF0E921_9BASI</name>
<organism evidence="1 2">
    <name type="scientific">Malassezia equina</name>
    <dbReference type="NCBI Taxonomy" id="1381935"/>
    <lineage>
        <taxon>Eukaryota</taxon>
        <taxon>Fungi</taxon>
        <taxon>Dikarya</taxon>
        <taxon>Basidiomycota</taxon>
        <taxon>Ustilaginomycotina</taxon>
        <taxon>Malasseziomycetes</taxon>
        <taxon>Malasseziales</taxon>
        <taxon>Malasseziaceae</taxon>
        <taxon>Malassezia</taxon>
    </lineage>
</organism>
<dbReference type="PANTHER" id="PTHR28153">
    <property type="entry name" value="PROTEIN, PUTATIVE-RELATED"/>
    <property type="match status" value="1"/>
</dbReference>
<protein>
    <recommendedName>
        <fullName evidence="3">UDENN domain-containing protein</fullName>
    </recommendedName>
</protein>
<dbReference type="PANTHER" id="PTHR28153:SF1">
    <property type="entry name" value="DUF4484 DOMAIN-CONTAINING PROTEIN"/>
    <property type="match status" value="1"/>
</dbReference>